<evidence type="ECO:0000256" key="1">
    <source>
        <dbReference type="PROSITE-ProRule" id="PRU00169"/>
    </source>
</evidence>
<dbReference type="PANTHER" id="PTHR37299">
    <property type="entry name" value="TRANSCRIPTIONAL REGULATOR-RELATED"/>
    <property type="match status" value="1"/>
</dbReference>
<dbReference type="Gene3D" id="2.40.50.1020">
    <property type="entry name" value="LytTr DNA-binding domain"/>
    <property type="match status" value="1"/>
</dbReference>
<dbReference type="RefSeq" id="WP_190329051.1">
    <property type="nucleotide sequence ID" value="NZ_CP061171.1"/>
</dbReference>
<keyword evidence="5" id="KW-1185">Reference proteome</keyword>
<dbReference type="InterPro" id="IPR011006">
    <property type="entry name" value="CheY-like_superfamily"/>
</dbReference>
<dbReference type="EMBL" id="CP061171">
    <property type="protein sequence ID" value="QNR87033.1"/>
    <property type="molecule type" value="Genomic_DNA"/>
</dbReference>
<dbReference type="Proteomes" id="UP000516439">
    <property type="component" value="Chromosome"/>
</dbReference>
<feature type="domain" description="HTH LytTR-type" evidence="3">
    <location>
        <begin position="141"/>
        <end position="210"/>
    </location>
</feature>
<keyword evidence="1" id="KW-0597">Phosphoprotein</keyword>
<evidence type="ECO:0000313" key="5">
    <source>
        <dbReference type="Proteomes" id="UP000516439"/>
    </source>
</evidence>
<gene>
    <name evidence="4" type="ORF">H9N25_11925</name>
</gene>
<evidence type="ECO:0000259" key="2">
    <source>
        <dbReference type="PROSITE" id="PS50110"/>
    </source>
</evidence>
<dbReference type="PANTHER" id="PTHR37299:SF1">
    <property type="entry name" value="STAGE 0 SPORULATION PROTEIN A HOMOLOG"/>
    <property type="match status" value="1"/>
</dbReference>
<dbReference type="Gene3D" id="3.40.50.2300">
    <property type="match status" value="1"/>
</dbReference>
<dbReference type="SMART" id="SM00850">
    <property type="entry name" value="LytTR"/>
    <property type="match status" value="1"/>
</dbReference>
<dbReference type="InterPro" id="IPR001789">
    <property type="entry name" value="Sig_transdc_resp-reg_receiver"/>
</dbReference>
<sequence>MKFNCIAVDDDPANLELLCDYLTTLDNYELIESFTDPIKAMNHIVAGDNVDIVFMDIEMPGLSGIDLAKIIRSKTRNLIFTTAHSKYALDAFEIEADAFLLKPFSLGHFATVLHKLQSRRILPIQEKKKIDDQYFFIKSKNDKSKLVKIRFDEIIAIESIQNYISIYTTQKTVVAHITLIKIKEILKNNNSFIQIHRSFIISRNYLEEIENNLVRMKNDLLLTIGENYRDELIGFVKTKTIRTGRN</sequence>
<dbReference type="Pfam" id="PF00072">
    <property type="entry name" value="Response_reg"/>
    <property type="match status" value="1"/>
</dbReference>
<dbReference type="PROSITE" id="PS50110">
    <property type="entry name" value="RESPONSE_REGULATORY"/>
    <property type="match status" value="1"/>
</dbReference>
<dbReference type="Pfam" id="PF04397">
    <property type="entry name" value="LytTR"/>
    <property type="match status" value="1"/>
</dbReference>
<feature type="domain" description="Response regulatory" evidence="2">
    <location>
        <begin position="4"/>
        <end position="117"/>
    </location>
</feature>
<evidence type="ECO:0000259" key="3">
    <source>
        <dbReference type="PROSITE" id="PS50930"/>
    </source>
</evidence>
<organism evidence="4 5">
    <name type="scientific">Pedobacter riviphilus</name>
    <dbReference type="NCBI Taxonomy" id="2766984"/>
    <lineage>
        <taxon>Bacteria</taxon>
        <taxon>Pseudomonadati</taxon>
        <taxon>Bacteroidota</taxon>
        <taxon>Sphingobacteriia</taxon>
        <taxon>Sphingobacteriales</taxon>
        <taxon>Sphingobacteriaceae</taxon>
        <taxon>Pedobacter</taxon>
    </lineage>
</organism>
<dbReference type="SUPFAM" id="SSF52172">
    <property type="entry name" value="CheY-like"/>
    <property type="match status" value="1"/>
</dbReference>
<evidence type="ECO:0000313" key="4">
    <source>
        <dbReference type="EMBL" id="QNR87033.1"/>
    </source>
</evidence>
<protein>
    <submittedName>
        <fullName evidence="4">Response regulator transcription factor</fullName>
    </submittedName>
</protein>
<accession>A0ABX6TN78</accession>
<name>A0ABX6TN78_9SPHI</name>
<dbReference type="PROSITE" id="PS50930">
    <property type="entry name" value="HTH_LYTTR"/>
    <property type="match status" value="1"/>
</dbReference>
<feature type="modified residue" description="4-aspartylphosphate" evidence="1">
    <location>
        <position position="56"/>
    </location>
</feature>
<dbReference type="InterPro" id="IPR046947">
    <property type="entry name" value="LytR-like"/>
</dbReference>
<proteinExistence type="predicted"/>
<dbReference type="InterPro" id="IPR007492">
    <property type="entry name" value="LytTR_DNA-bd_dom"/>
</dbReference>
<reference evidence="4 5" key="1">
    <citation type="submission" date="2020-09" db="EMBL/GenBank/DDBJ databases">
        <title>Pedobacter sp. SW-16 isolated from soil near Yeocheon.</title>
        <authorList>
            <person name="Im H.S."/>
            <person name="Joung Y."/>
            <person name="Lee S.-S."/>
        </authorList>
    </citation>
    <scope>NUCLEOTIDE SEQUENCE [LARGE SCALE GENOMIC DNA]</scope>
    <source>
        <strain evidence="4 5">SW-16</strain>
    </source>
</reference>
<dbReference type="SMART" id="SM00448">
    <property type="entry name" value="REC"/>
    <property type="match status" value="1"/>
</dbReference>